<accession>A0A9Y2MW97</accession>
<gene>
    <name evidence="2" type="ORF">QRX50_41110</name>
</gene>
<feature type="domain" description="MDMPI C-terminal" evidence="1">
    <location>
        <begin position="25"/>
        <end position="127"/>
    </location>
</feature>
<organism evidence="2 3">
    <name type="scientific">Amycolatopsis carbonis</name>
    <dbReference type="NCBI Taxonomy" id="715471"/>
    <lineage>
        <taxon>Bacteria</taxon>
        <taxon>Bacillati</taxon>
        <taxon>Actinomycetota</taxon>
        <taxon>Actinomycetes</taxon>
        <taxon>Pseudonocardiales</taxon>
        <taxon>Pseudonocardiaceae</taxon>
        <taxon>Amycolatopsis</taxon>
    </lineage>
</organism>
<dbReference type="PANTHER" id="PTHR40758:SF1">
    <property type="entry name" value="CONSERVED PROTEIN"/>
    <property type="match status" value="1"/>
</dbReference>
<dbReference type="InterPro" id="IPR036527">
    <property type="entry name" value="SCP2_sterol-bd_dom_sf"/>
</dbReference>
<dbReference type="Pfam" id="PF07398">
    <property type="entry name" value="MDMPI_C"/>
    <property type="match status" value="1"/>
</dbReference>
<reference evidence="2 3" key="1">
    <citation type="submission" date="2023-06" db="EMBL/GenBank/DDBJ databases">
        <authorList>
            <person name="Oyuntsetseg B."/>
            <person name="Kim S.B."/>
        </authorList>
    </citation>
    <scope>NUCLEOTIDE SEQUENCE [LARGE SCALE GENOMIC DNA]</scope>
    <source>
        <strain evidence="2 3">2-15</strain>
    </source>
</reference>
<name>A0A9Y2MW97_9PSEU</name>
<dbReference type="EMBL" id="CP127294">
    <property type="protein sequence ID" value="WIX77739.1"/>
    <property type="molecule type" value="Genomic_DNA"/>
</dbReference>
<dbReference type="GO" id="GO:0005886">
    <property type="term" value="C:plasma membrane"/>
    <property type="evidence" value="ECO:0007669"/>
    <property type="project" value="TreeGrafter"/>
</dbReference>
<sequence>MTHELLVHRADAAAALGAPFTVEPDLAADAITEFVELLPDRMRHNPAAPVQELAGAGELLHLSATDAAGDWLLIRTPEGLIRTHEQPAQAPDVTVRGTAADLALVLYGRRSPAEAGLVVTGDAELFEFVREAAKF</sequence>
<dbReference type="PANTHER" id="PTHR40758">
    <property type="entry name" value="CONSERVED PROTEIN"/>
    <property type="match status" value="1"/>
</dbReference>
<proteinExistence type="predicted"/>
<dbReference type="KEGG" id="acab:QRX50_41110"/>
<dbReference type="InterPro" id="IPR010872">
    <property type="entry name" value="MDMPI_C-term_domain"/>
</dbReference>
<protein>
    <recommendedName>
        <fullName evidence="1">MDMPI C-terminal domain-containing protein</fullName>
    </recommendedName>
</protein>
<dbReference type="AlphaFoldDB" id="A0A9Y2MW97"/>
<keyword evidence="3" id="KW-1185">Reference proteome</keyword>
<evidence type="ECO:0000313" key="3">
    <source>
        <dbReference type="Proteomes" id="UP001236014"/>
    </source>
</evidence>
<evidence type="ECO:0000313" key="2">
    <source>
        <dbReference type="EMBL" id="WIX77739.1"/>
    </source>
</evidence>
<dbReference type="Proteomes" id="UP001236014">
    <property type="component" value="Chromosome"/>
</dbReference>
<dbReference type="SUPFAM" id="SSF55718">
    <property type="entry name" value="SCP-like"/>
    <property type="match status" value="1"/>
</dbReference>
<evidence type="ECO:0000259" key="1">
    <source>
        <dbReference type="Pfam" id="PF07398"/>
    </source>
</evidence>